<dbReference type="CDD" id="cd05233">
    <property type="entry name" value="SDR_c"/>
    <property type="match status" value="1"/>
</dbReference>
<dbReference type="SUPFAM" id="SSF51735">
    <property type="entry name" value="NAD(P)-binding Rossmann-fold domains"/>
    <property type="match status" value="1"/>
</dbReference>
<dbReference type="InterPro" id="IPR036291">
    <property type="entry name" value="NAD(P)-bd_dom_sf"/>
</dbReference>
<dbReference type="Pfam" id="PF00106">
    <property type="entry name" value="adh_short"/>
    <property type="match status" value="1"/>
</dbReference>
<name>A0AAJ0DJT2_9PEZI</name>
<dbReference type="GO" id="GO:0016491">
    <property type="term" value="F:oxidoreductase activity"/>
    <property type="evidence" value="ECO:0007669"/>
    <property type="project" value="UniProtKB-KW"/>
</dbReference>
<dbReference type="PANTHER" id="PTHR42901:SF1">
    <property type="entry name" value="ALCOHOL DEHYDROGENASE"/>
    <property type="match status" value="1"/>
</dbReference>
<comment type="caution">
    <text evidence="3">The sequence shown here is derived from an EMBL/GenBank/DDBJ whole genome shotgun (WGS) entry which is preliminary data.</text>
</comment>
<dbReference type="EMBL" id="JAWDJX010000025">
    <property type="protein sequence ID" value="KAK3051570.1"/>
    <property type="molecule type" value="Genomic_DNA"/>
</dbReference>
<dbReference type="Gene3D" id="3.40.50.720">
    <property type="entry name" value="NAD(P)-binding Rossmann-like Domain"/>
    <property type="match status" value="1"/>
</dbReference>
<keyword evidence="4" id="KW-1185">Reference proteome</keyword>
<evidence type="ECO:0000256" key="1">
    <source>
        <dbReference type="ARBA" id="ARBA00006484"/>
    </source>
</evidence>
<gene>
    <name evidence="3" type="ORF">LTR09_007225</name>
</gene>
<dbReference type="PRINTS" id="PR00081">
    <property type="entry name" value="GDHRDH"/>
</dbReference>
<dbReference type="InterPro" id="IPR002347">
    <property type="entry name" value="SDR_fam"/>
</dbReference>
<evidence type="ECO:0000313" key="4">
    <source>
        <dbReference type="Proteomes" id="UP001271007"/>
    </source>
</evidence>
<dbReference type="AlphaFoldDB" id="A0AAJ0DJT2"/>
<organism evidence="3 4">
    <name type="scientific">Extremus antarcticus</name>
    <dbReference type="NCBI Taxonomy" id="702011"/>
    <lineage>
        <taxon>Eukaryota</taxon>
        <taxon>Fungi</taxon>
        <taxon>Dikarya</taxon>
        <taxon>Ascomycota</taxon>
        <taxon>Pezizomycotina</taxon>
        <taxon>Dothideomycetes</taxon>
        <taxon>Dothideomycetidae</taxon>
        <taxon>Mycosphaerellales</taxon>
        <taxon>Extremaceae</taxon>
        <taxon>Extremus</taxon>
    </lineage>
</organism>
<accession>A0AAJ0DJT2</accession>
<evidence type="ECO:0000256" key="2">
    <source>
        <dbReference type="ARBA" id="ARBA00023002"/>
    </source>
</evidence>
<comment type="similarity">
    <text evidence="1">Belongs to the short-chain dehydrogenases/reductases (SDR) family.</text>
</comment>
<dbReference type="Proteomes" id="UP001271007">
    <property type="component" value="Unassembled WGS sequence"/>
</dbReference>
<dbReference type="PANTHER" id="PTHR42901">
    <property type="entry name" value="ALCOHOL DEHYDROGENASE"/>
    <property type="match status" value="1"/>
</dbReference>
<keyword evidence="2" id="KW-0560">Oxidoreductase</keyword>
<reference evidence="3" key="1">
    <citation type="submission" date="2023-04" db="EMBL/GenBank/DDBJ databases">
        <title>Black Yeasts Isolated from many extreme environments.</title>
        <authorList>
            <person name="Coleine C."/>
            <person name="Stajich J.E."/>
            <person name="Selbmann L."/>
        </authorList>
    </citation>
    <scope>NUCLEOTIDE SEQUENCE</scope>
    <source>
        <strain evidence="3">CCFEE 5312</strain>
    </source>
</reference>
<sequence length="298" mass="33090">MDMSSTERTARASGYLFTETEHNDTYTAIDPTKVNMNGKRILETGSSRGLGREMALSFAKAGVTGIALLDMLDVAPVAKEVIETAEATGHPKPEVIQLSTDITQIRDVQKAADLVRSNWDNIDILINNAGYLAPYEPLSDSDPELWWRNFEVNVKGVYLMTRTFLPLLLQSTEKTMIVLSSVGAHHTLPGGSGHETTKLAVLKLNSYLMAEYGSKGLLAYAVAPGGVKTDMVGGFLQEFHHLLSDTPQMVADTIVFLTQERREWLAARYVDSRWDMPELLAKKDEIVERDLLKMCLRV</sequence>
<evidence type="ECO:0000313" key="3">
    <source>
        <dbReference type="EMBL" id="KAK3051570.1"/>
    </source>
</evidence>
<protein>
    <submittedName>
        <fullName evidence="3">Uncharacterized protein</fullName>
    </submittedName>
</protein>
<proteinExistence type="inferred from homology"/>